<sequence>MLLVRDSMTQEVVTVAPETTAAEALALCRGNRIRHLPVLEGERLVGVISDRGLRAATPALGDPARAEALDRIRIADEMARDVVTVRPEDPIEDAAMAMYERKIGCLPVVDGEDLVGIVTSSDVLRALVRLVGAHESGSRLEVALPSRSGSLAEVIEVIRGEGVDIVSVLASSEHEDEAGERVAVLRVATIYPKQVVESLSTAGYRILWPPAEPGAGSA</sequence>
<dbReference type="PANTHER" id="PTHR43080">
    <property type="entry name" value="CBS DOMAIN-CONTAINING PROTEIN CBSX3, MITOCHONDRIAL"/>
    <property type="match status" value="1"/>
</dbReference>
<feature type="domain" description="CBS" evidence="3">
    <location>
        <begin position="8"/>
        <end position="67"/>
    </location>
</feature>
<evidence type="ECO:0000256" key="2">
    <source>
        <dbReference type="PROSITE-ProRule" id="PRU00703"/>
    </source>
</evidence>
<dbReference type="Gene3D" id="3.10.580.10">
    <property type="entry name" value="CBS-domain"/>
    <property type="match status" value="1"/>
</dbReference>
<dbReference type="InterPro" id="IPR000644">
    <property type="entry name" value="CBS_dom"/>
</dbReference>
<dbReference type="InterPro" id="IPR051257">
    <property type="entry name" value="Diverse_CBS-Domain"/>
</dbReference>
<dbReference type="AlphaFoldDB" id="A0A6J4PU55"/>
<evidence type="ECO:0000259" key="3">
    <source>
        <dbReference type="PROSITE" id="PS51371"/>
    </source>
</evidence>
<protein>
    <submittedName>
        <fullName evidence="4">CBS domain protein</fullName>
    </submittedName>
</protein>
<evidence type="ECO:0000256" key="1">
    <source>
        <dbReference type="ARBA" id="ARBA00023122"/>
    </source>
</evidence>
<dbReference type="Pfam" id="PF00571">
    <property type="entry name" value="CBS"/>
    <property type="match status" value="2"/>
</dbReference>
<dbReference type="SMART" id="SM00116">
    <property type="entry name" value="CBS"/>
    <property type="match status" value="2"/>
</dbReference>
<dbReference type="SUPFAM" id="SSF54631">
    <property type="entry name" value="CBS-domain pair"/>
    <property type="match status" value="1"/>
</dbReference>
<gene>
    <name evidence="4" type="ORF">AVDCRST_MAG80-209</name>
</gene>
<feature type="domain" description="CBS" evidence="3">
    <location>
        <begin position="78"/>
        <end position="136"/>
    </location>
</feature>
<reference evidence="4" key="1">
    <citation type="submission" date="2020-02" db="EMBL/GenBank/DDBJ databases">
        <authorList>
            <person name="Meier V. D."/>
        </authorList>
    </citation>
    <scope>NUCLEOTIDE SEQUENCE</scope>
    <source>
        <strain evidence="4">AVDCRST_MAG80</strain>
    </source>
</reference>
<dbReference type="InterPro" id="IPR046342">
    <property type="entry name" value="CBS_dom_sf"/>
</dbReference>
<name>A0A6J4PU55_9ACTN</name>
<keyword evidence="1 2" id="KW-0129">CBS domain</keyword>
<organism evidence="4">
    <name type="scientific">uncultured Rubrobacteraceae bacterium</name>
    <dbReference type="NCBI Taxonomy" id="349277"/>
    <lineage>
        <taxon>Bacteria</taxon>
        <taxon>Bacillati</taxon>
        <taxon>Actinomycetota</taxon>
        <taxon>Rubrobacteria</taxon>
        <taxon>Rubrobacterales</taxon>
        <taxon>Rubrobacteraceae</taxon>
        <taxon>environmental samples</taxon>
    </lineage>
</organism>
<dbReference type="PANTHER" id="PTHR43080:SF2">
    <property type="entry name" value="CBS DOMAIN-CONTAINING PROTEIN"/>
    <property type="match status" value="1"/>
</dbReference>
<dbReference type="EMBL" id="CADCVC010000019">
    <property type="protein sequence ID" value="CAA9425459.1"/>
    <property type="molecule type" value="Genomic_DNA"/>
</dbReference>
<dbReference type="PROSITE" id="PS51371">
    <property type="entry name" value="CBS"/>
    <property type="match status" value="2"/>
</dbReference>
<evidence type="ECO:0000313" key="4">
    <source>
        <dbReference type="EMBL" id="CAA9425459.1"/>
    </source>
</evidence>
<proteinExistence type="predicted"/>
<accession>A0A6J4PU55</accession>
<dbReference type="CDD" id="cd04584">
    <property type="entry name" value="CBS_pair_AcuB_like"/>
    <property type="match status" value="1"/>
</dbReference>